<feature type="transmembrane region" description="Helical" evidence="7">
    <location>
        <begin position="210"/>
        <end position="231"/>
    </location>
</feature>
<dbReference type="PANTHER" id="PTHR30625">
    <property type="entry name" value="PROTEIN TOLQ"/>
    <property type="match status" value="1"/>
</dbReference>
<sequence>MIEFSCSLCHGRMQAPDNTLGYYTVCAHCGHEVVVQDPIKLGAISHSMSIEQKLNVEMNLGGGRAKALIITIVASLSIYSAFYIPFLEYIDPNAEIYRLLAVGWVPFAVVAFMVISFVMLGQRFALVRANERALKETYLTHTTPLNTDVEINEAMLMIQDKARQIKDVSVAKRVIGALTRFKHTRSIREAEDALTVFSERAYNEMDAGYTILRVIVWATPLLGFVGTVQGVSKSVGGLAKVLGGDVEDVSQITTALGKVTSELAFAFDTTLVALVAVIIIMIAMTMVETVDSASLDRIEDYIKNQVLQNLPVKVNALKDGQHTDL</sequence>
<feature type="transmembrane region" description="Helical" evidence="7">
    <location>
        <begin position="96"/>
        <end position="120"/>
    </location>
</feature>
<comment type="similarity">
    <text evidence="2">Belongs to the ExbB/TolQ family.</text>
</comment>
<evidence type="ECO:0000256" key="5">
    <source>
        <dbReference type="ARBA" id="ARBA00022989"/>
    </source>
</evidence>
<dbReference type="PANTHER" id="PTHR30625:SF11">
    <property type="entry name" value="MOTA_TOLQ_EXBB PROTON CHANNEL DOMAIN-CONTAINING PROTEIN"/>
    <property type="match status" value="1"/>
</dbReference>
<comment type="subcellular location">
    <subcellularLocation>
        <location evidence="1">Cell membrane</location>
        <topology evidence="1">Multi-pass membrane protein</topology>
    </subcellularLocation>
</comment>
<accession>A0A1W1D6K5</accession>
<keyword evidence="6 7" id="KW-0472">Membrane</keyword>
<dbReference type="AlphaFoldDB" id="A0A1W1D6K5"/>
<organism evidence="9">
    <name type="scientific">hydrothermal vent metagenome</name>
    <dbReference type="NCBI Taxonomy" id="652676"/>
    <lineage>
        <taxon>unclassified sequences</taxon>
        <taxon>metagenomes</taxon>
        <taxon>ecological metagenomes</taxon>
    </lineage>
</organism>
<keyword evidence="4 7" id="KW-0812">Transmembrane</keyword>
<dbReference type="EMBL" id="FPHQ01000089">
    <property type="protein sequence ID" value="SFV76259.1"/>
    <property type="molecule type" value="Genomic_DNA"/>
</dbReference>
<evidence type="ECO:0000256" key="7">
    <source>
        <dbReference type="SAM" id="Phobius"/>
    </source>
</evidence>
<name>A0A1W1D6K5_9ZZZZ</name>
<proteinExistence type="inferred from homology"/>
<evidence type="ECO:0000313" key="9">
    <source>
        <dbReference type="EMBL" id="SFV76259.1"/>
    </source>
</evidence>
<evidence type="ECO:0000256" key="4">
    <source>
        <dbReference type="ARBA" id="ARBA00022692"/>
    </source>
</evidence>
<dbReference type="InterPro" id="IPR050790">
    <property type="entry name" value="ExbB/TolQ_transport"/>
</dbReference>
<evidence type="ECO:0000256" key="2">
    <source>
        <dbReference type="ARBA" id="ARBA00010442"/>
    </source>
</evidence>
<keyword evidence="3" id="KW-1003">Cell membrane</keyword>
<dbReference type="InterPro" id="IPR002898">
    <property type="entry name" value="MotA_ExbB_proton_chnl"/>
</dbReference>
<dbReference type="GO" id="GO:0017038">
    <property type="term" value="P:protein import"/>
    <property type="evidence" value="ECO:0007669"/>
    <property type="project" value="TreeGrafter"/>
</dbReference>
<dbReference type="Pfam" id="PF01618">
    <property type="entry name" value="MotA_ExbB"/>
    <property type="match status" value="1"/>
</dbReference>
<keyword evidence="5 7" id="KW-1133">Transmembrane helix</keyword>
<evidence type="ECO:0000256" key="3">
    <source>
        <dbReference type="ARBA" id="ARBA00022475"/>
    </source>
</evidence>
<reference evidence="9" key="1">
    <citation type="submission" date="2016-10" db="EMBL/GenBank/DDBJ databases">
        <authorList>
            <person name="de Groot N.N."/>
        </authorList>
    </citation>
    <scope>NUCLEOTIDE SEQUENCE</scope>
</reference>
<gene>
    <name evidence="9" type="ORF">MNB_SUP05-10-713</name>
</gene>
<evidence type="ECO:0000259" key="8">
    <source>
        <dbReference type="Pfam" id="PF01618"/>
    </source>
</evidence>
<evidence type="ECO:0000256" key="1">
    <source>
        <dbReference type="ARBA" id="ARBA00004651"/>
    </source>
</evidence>
<feature type="transmembrane region" description="Helical" evidence="7">
    <location>
        <begin position="263"/>
        <end position="287"/>
    </location>
</feature>
<dbReference type="GO" id="GO:0005886">
    <property type="term" value="C:plasma membrane"/>
    <property type="evidence" value="ECO:0007669"/>
    <property type="project" value="UniProtKB-SubCell"/>
</dbReference>
<feature type="transmembrane region" description="Helical" evidence="7">
    <location>
        <begin position="67"/>
        <end position="84"/>
    </location>
</feature>
<protein>
    <submittedName>
        <fullName evidence="9">Conserved domain protein</fullName>
    </submittedName>
</protein>
<feature type="domain" description="MotA/TolQ/ExbB proton channel" evidence="8">
    <location>
        <begin position="182"/>
        <end position="291"/>
    </location>
</feature>
<evidence type="ECO:0000256" key="6">
    <source>
        <dbReference type="ARBA" id="ARBA00023136"/>
    </source>
</evidence>